<dbReference type="Proteomes" id="UP000561271">
    <property type="component" value="Unassembled WGS sequence"/>
</dbReference>
<dbReference type="PANTHER" id="PTHR36214:SF3">
    <property type="entry name" value="ACETYL-COA DECARBONYLASE_SYNTHASE COMPLEX SUBUNIT GAMMA"/>
    <property type="match status" value="1"/>
</dbReference>
<protein>
    <submittedName>
        <fullName evidence="2">Acetyl-CoA decarbonylase/synthase, CODH/ACS complex subunit gamma</fullName>
    </submittedName>
</protein>
<name>A0A6V8Q5W9_9ACTN</name>
<dbReference type="Gene3D" id="3.20.20.20">
    <property type="entry name" value="Dihydropteroate synthase-like"/>
    <property type="match status" value="1"/>
</dbReference>
<reference evidence="2 3" key="1">
    <citation type="journal article" date="2020" name="Front. Microbiol.">
        <title>Single-cell genomics of novel Actinobacteria with the Wood-Ljungdahl pathway discovered in a serpentinizing system.</title>
        <authorList>
            <person name="Merino N."/>
            <person name="Kawai M."/>
            <person name="Boyd E.S."/>
            <person name="Colman D.R."/>
            <person name="McGlynn S.E."/>
            <person name="Nealson K.H."/>
            <person name="Kurokawa K."/>
            <person name="Hongoh Y."/>
        </authorList>
    </citation>
    <scope>NUCLEOTIDE SEQUENCE [LARGE SCALE GENOMIC DNA]</scope>
    <source>
        <strain evidence="2 3">S44</strain>
    </source>
</reference>
<dbReference type="InterPro" id="IPR051069">
    <property type="entry name" value="ACDS_complex_subunit"/>
</dbReference>
<dbReference type="PANTHER" id="PTHR36214">
    <property type="match status" value="1"/>
</dbReference>
<evidence type="ECO:0000259" key="1">
    <source>
        <dbReference type="PROSITE" id="PS50972"/>
    </source>
</evidence>
<dbReference type="InterPro" id="IPR011005">
    <property type="entry name" value="Dihydropteroate_synth-like_sf"/>
</dbReference>
<dbReference type="InterPro" id="IPR016041">
    <property type="entry name" value="Ac-CoA_synth_d_su_TIM-brl"/>
</dbReference>
<evidence type="ECO:0000313" key="3">
    <source>
        <dbReference type="Proteomes" id="UP000561271"/>
    </source>
</evidence>
<dbReference type="AlphaFoldDB" id="A0A6V8Q5W9"/>
<dbReference type="SUPFAM" id="SSF51717">
    <property type="entry name" value="Dihydropteroate synthetase-like"/>
    <property type="match status" value="1"/>
</dbReference>
<dbReference type="PROSITE" id="PS50972">
    <property type="entry name" value="PTERIN_BINDING"/>
    <property type="match status" value="1"/>
</dbReference>
<gene>
    <name evidence="2" type="ORF">HKBW3S44_01972</name>
</gene>
<feature type="non-terminal residue" evidence="2">
    <location>
        <position position="97"/>
    </location>
</feature>
<sequence>MAAGLAVVGNKKPLTHAANAQNYEAFVALAKNHGCPLAIDEPGGLDKLADLVEKVRALGVQDLVLDPGSSSLKDSLRDLVYIRRSALLKKFRSLGFP</sequence>
<dbReference type="EMBL" id="BLSC01000477">
    <property type="protein sequence ID" value="GFP38291.1"/>
    <property type="molecule type" value="Genomic_DNA"/>
</dbReference>
<dbReference type="GO" id="GO:0042558">
    <property type="term" value="P:pteridine-containing compound metabolic process"/>
    <property type="evidence" value="ECO:0007669"/>
    <property type="project" value="InterPro"/>
</dbReference>
<proteinExistence type="predicted"/>
<accession>A0A6V8Q5W9</accession>
<dbReference type="InterPro" id="IPR000489">
    <property type="entry name" value="Pterin-binding_dom"/>
</dbReference>
<dbReference type="Pfam" id="PF03599">
    <property type="entry name" value="CdhD"/>
    <property type="match status" value="1"/>
</dbReference>
<organism evidence="2 3">
    <name type="scientific">Candidatus Hakubella thermalkaliphila</name>
    <dbReference type="NCBI Taxonomy" id="2754717"/>
    <lineage>
        <taxon>Bacteria</taxon>
        <taxon>Bacillati</taxon>
        <taxon>Actinomycetota</taxon>
        <taxon>Actinomycetota incertae sedis</taxon>
        <taxon>Candidatus Hakubellales</taxon>
        <taxon>Candidatus Hakubellaceae</taxon>
        <taxon>Candidatus Hakubella</taxon>
    </lineage>
</organism>
<feature type="domain" description="Pterin-binding" evidence="1">
    <location>
        <begin position="1"/>
        <end position="97"/>
    </location>
</feature>
<evidence type="ECO:0000313" key="2">
    <source>
        <dbReference type="EMBL" id="GFP38291.1"/>
    </source>
</evidence>
<comment type="caution">
    <text evidence="2">The sequence shown here is derived from an EMBL/GenBank/DDBJ whole genome shotgun (WGS) entry which is preliminary data.</text>
</comment>